<dbReference type="HOGENOM" id="CLU_2758067_0_0_1"/>
<evidence type="ECO:0000313" key="1">
    <source>
        <dbReference type="EMBL" id="KIM35618.1"/>
    </source>
</evidence>
<dbReference type="EMBL" id="KN831817">
    <property type="protein sequence ID" value="KIM35618.1"/>
    <property type="molecule type" value="Genomic_DNA"/>
</dbReference>
<name>A0A0C2XCJ5_HEBCY</name>
<gene>
    <name evidence="1" type="ORF">M413DRAFT_449663</name>
</gene>
<reference evidence="1 2" key="1">
    <citation type="submission" date="2014-04" db="EMBL/GenBank/DDBJ databases">
        <authorList>
            <consortium name="DOE Joint Genome Institute"/>
            <person name="Kuo A."/>
            <person name="Gay G."/>
            <person name="Dore J."/>
            <person name="Kohler A."/>
            <person name="Nagy L.G."/>
            <person name="Floudas D."/>
            <person name="Copeland A."/>
            <person name="Barry K.W."/>
            <person name="Cichocki N."/>
            <person name="Veneault-Fourrey C."/>
            <person name="LaButti K."/>
            <person name="Lindquist E.A."/>
            <person name="Lipzen A."/>
            <person name="Lundell T."/>
            <person name="Morin E."/>
            <person name="Murat C."/>
            <person name="Sun H."/>
            <person name="Tunlid A."/>
            <person name="Henrissat B."/>
            <person name="Grigoriev I.V."/>
            <person name="Hibbett D.S."/>
            <person name="Martin F."/>
            <person name="Nordberg H.P."/>
            <person name="Cantor M.N."/>
            <person name="Hua S.X."/>
        </authorList>
    </citation>
    <scope>NUCLEOTIDE SEQUENCE [LARGE SCALE GENOMIC DNA]</scope>
    <source>
        <strain evidence="2">h7</strain>
    </source>
</reference>
<proteinExistence type="predicted"/>
<dbReference type="AlphaFoldDB" id="A0A0C2XCJ5"/>
<evidence type="ECO:0000313" key="2">
    <source>
        <dbReference type="Proteomes" id="UP000053424"/>
    </source>
</evidence>
<keyword evidence="2" id="KW-1185">Reference proteome</keyword>
<dbReference type="Proteomes" id="UP000053424">
    <property type="component" value="Unassembled WGS sequence"/>
</dbReference>
<accession>A0A0C2XCJ5</accession>
<protein>
    <submittedName>
        <fullName evidence="1">Uncharacterized protein</fullName>
    </submittedName>
</protein>
<reference evidence="2" key="2">
    <citation type="submission" date="2015-01" db="EMBL/GenBank/DDBJ databases">
        <title>Evolutionary Origins and Diversification of the Mycorrhizal Mutualists.</title>
        <authorList>
            <consortium name="DOE Joint Genome Institute"/>
            <consortium name="Mycorrhizal Genomics Consortium"/>
            <person name="Kohler A."/>
            <person name="Kuo A."/>
            <person name="Nagy L.G."/>
            <person name="Floudas D."/>
            <person name="Copeland A."/>
            <person name="Barry K.W."/>
            <person name="Cichocki N."/>
            <person name="Veneault-Fourrey C."/>
            <person name="LaButti K."/>
            <person name="Lindquist E.A."/>
            <person name="Lipzen A."/>
            <person name="Lundell T."/>
            <person name="Morin E."/>
            <person name="Murat C."/>
            <person name="Riley R."/>
            <person name="Ohm R."/>
            <person name="Sun H."/>
            <person name="Tunlid A."/>
            <person name="Henrissat B."/>
            <person name="Grigoriev I.V."/>
            <person name="Hibbett D.S."/>
            <person name="Martin F."/>
        </authorList>
    </citation>
    <scope>NUCLEOTIDE SEQUENCE [LARGE SCALE GENOMIC DNA]</scope>
    <source>
        <strain evidence="2">h7</strain>
    </source>
</reference>
<organism evidence="1 2">
    <name type="scientific">Hebeloma cylindrosporum</name>
    <dbReference type="NCBI Taxonomy" id="76867"/>
    <lineage>
        <taxon>Eukaryota</taxon>
        <taxon>Fungi</taxon>
        <taxon>Dikarya</taxon>
        <taxon>Basidiomycota</taxon>
        <taxon>Agaricomycotina</taxon>
        <taxon>Agaricomycetes</taxon>
        <taxon>Agaricomycetidae</taxon>
        <taxon>Agaricales</taxon>
        <taxon>Agaricineae</taxon>
        <taxon>Hymenogastraceae</taxon>
        <taxon>Hebeloma</taxon>
    </lineage>
</organism>
<sequence>MDRRHPNQSLSTLPIWEGPGTLQHMQPTSIKFFNLKVVHFPPERYQDFVKVRAWGENPSVKDDDFREGDP</sequence>